<dbReference type="Proteomes" id="UP000094578">
    <property type="component" value="Unassembled WGS sequence"/>
</dbReference>
<reference evidence="1 2" key="1">
    <citation type="submission" date="2016-08" db="EMBL/GenBank/DDBJ databases">
        <title>Genome sequencing of Paenibacillus sp. TI45-13ar, isolated from Korean traditional nuruk.</title>
        <authorList>
            <person name="Kim S.-J."/>
        </authorList>
    </citation>
    <scope>NUCLEOTIDE SEQUENCE [LARGE SCALE GENOMIC DNA]</scope>
    <source>
        <strain evidence="1 2">TI45-13ar</strain>
    </source>
</reference>
<evidence type="ECO:0000313" key="2">
    <source>
        <dbReference type="Proteomes" id="UP000094578"/>
    </source>
</evidence>
<gene>
    <name evidence="1" type="ORF">PTI45_04626</name>
</gene>
<sequence length="179" mass="20881">MLDLIYWLCDPGKIVKVSGSQSSFFLRSDRYASWHNNHQSENSDINVEDEISIFAENEYITWSLELAWASFLGHDETFFELYGEKGKIVYKGLFGFSKSIQEEKSSVMVKTKDSCHTTSFDISKRYDPYYSMLNECMQWLRGNEKPTLEIESALNTMLLIDIIYNNNHLNNDRELIKDA</sequence>
<name>A0A1E3KZA9_9BACL</name>
<keyword evidence="2" id="KW-1185">Reference proteome</keyword>
<dbReference type="RefSeq" id="WP_069329924.1">
    <property type="nucleotide sequence ID" value="NZ_MDER01000100.1"/>
</dbReference>
<dbReference type="EMBL" id="MDER01000100">
    <property type="protein sequence ID" value="ODP26040.1"/>
    <property type="molecule type" value="Genomic_DNA"/>
</dbReference>
<dbReference type="AlphaFoldDB" id="A0A1E3KZA9"/>
<accession>A0A1E3KZA9</accession>
<protein>
    <recommendedName>
        <fullName evidence="3">Gfo/Idh/MocA-like oxidoreductase C-terminal domain-containing protein</fullName>
    </recommendedName>
</protein>
<evidence type="ECO:0000313" key="1">
    <source>
        <dbReference type="EMBL" id="ODP26040.1"/>
    </source>
</evidence>
<dbReference type="SUPFAM" id="SSF55347">
    <property type="entry name" value="Glyceraldehyde-3-phosphate dehydrogenase-like, C-terminal domain"/>
    <property type="match status" value="1"/>
</dbReference>
<proteinExistence type="predicted"/>
<dbReference type="STRING" id="1886670.PTI45_04626"/>
<evidence type="ECO:0008006" key="3">
    <source>
        <dbReference type="Google" id="ProtNLM"/>
    </source>
</evidence>
<dbReference type="Gene3D" id="3.30.360.10">
    <property type="entry name" value="Dihydrodipicolinate Reductase, domain 2"/>
    <property type="match status" value="1"/>
</dbReference>
<comment type="caution">
    <text evidence="1">The sequence shown here is derived from an EMBL/GenBank/DDBJ whole genome shotgun (WGS) entry which is preliminary data.</text>
</comment>
<organism evidence="1 2">
    <name type="scientific">Paenibacillus nuruki</name>
    <dbReference type="NCBI Taxonomy" id="1886670"/>
    <lineage>
        <taxon>Bacteria</taxon>
        <taxon>Bacillati</taxon>
        <taxon>Bacillota</taxon>
        <taxon>Bacilli</taxon>
        <taxon>Bacillales</taxon>
        <taxon>Paenibacillaceae</taxon>
        <taxon>Paenibacillus</taxon>
    </lineage>
</organism>